<sequence>MTSAEFIRCLVQKHLSIKAGKSYKLTADLDSLENMWLAVYGLGKLEIFSYLYGNCQSEIDFYAWLQQTKGATAIAEADLLFEQMQCQETNLNVEEHTAPRLLTAAQHQHWQEWGYLKISGLVPAEYCERVKAFTCNYLGINLADPTTWYPVHKDWHGLMLQVYQHPDMEAIRRHPAVKQLFAELYQTEKIVANTDKVSYNPPETEQWRFRHHRLHWDIDHHQSPGYYIQGLIYLDDVPEDRGPLKLIPGFHRRYDEYQRQFPDHMAAQNAIKEKSGAIPIPGKLGDIVLWQQMLPHAASINQSDKPRFVQYLSFTRLD</sequence>
<dbReference type="GO" id="GO:0016706">
    <property type="term" value="F:2-oxoglutarate-dependent dioxygenase activity"/>
    <property type="evidence" value="ECO:0007669"/>
    <property type="project" value="UniProtKB-ARBA"/>
</dbReference>
<organism evidence="1 2">
    <name type="scientific">Mucilaginibacter yixingensis</name>
    <dbReference type="NCBI Taxonomy" id="1295612"/>
    <lineage>
        <taxon>Bacteria</taxon>
        <taxon>Pseudomonadati</taxon>
        <taxon>Bacteroidota</taxon>
        <taxon>Sphingobacteriia</taxon>
        <taxon>Sphingobacteriales</taxon>
        <taxon>Sphingobacteriaceae</taxon>
        <taxon>Mucilaginibacter</taxon>
    </lineage>
</organism>
<name>A0A2T5J9N8_9SPHI</name>
<dbReference type="PANTHER" id="PTHR31630:SF6">
    <property type="entry name" value="PHYTANOYL-COA DIOXYGENASE-RELATED"/>
    <property type="match status" value="1"/>
</dbReference>
<accession>A0A2T5J9N8</accession>
<dbReference type="EMBL" id="QAOQ01000004">
    <property type="protein sequence ID" value="PTQ96791.1"/>
    <property type="molecule type" value="Genomic_DNA"/>
</dbReference>
<evidence type="ECO:0000313" key="1">
    <source>
        <dbReference type="EMBL" id="PTQ96791.1"/>
    </source>
</evidence>
<dbReference type="PANTHER" id="PTHR31630">
    <property type="entry name" value="PHYTANOYL-COA DIOXYGENASE-RELATED-RELATED"/>
    <property type="match status" value="1"/>
</dbReference>
<keyword evidence="2" id="KW-1185">Reference proteome</keyword>
<evidence type="ECO:0000313" key="2">
    <source>
        <dbReference type="Proteomes" id="UP000244168"/>
    </source>
</evidence>
<dbReference type="Pfam" id="PF05721">
    <property type="entry name" value="PhyH"/>
    <property type="match status" value="1"/>
</dbReference>
<protein>
    <submittedName>
        <fullName evidence="1">Phytanoyl-CoA dioxygenase PhyH</fullName>
    </submittedName>
</protein>
<comment type="caution">
    <text evidence="1">The sequence shown here is derived from an EMBL/GenBank/DDBJ whole genome shotgun (WGS) entry which is preliminary data.</text>
</comment>
<dbReference type="InterPro" id="IPR008775">
    <property type="entry name" value="Phytyl_CoA_dOase-like"/>
</dbReference>
<dbReference type="Proteomes" id="UP000244168">
    <property type="component" value="Unassembled WGS sequence"/>
</dbReference>
<dbReference type="Gene3D" id="2.60.120.620">
    <property type="entry name" value="q2cbj1_9rhob like domain"/>
    <property type="match status" value="1"/>
</dbReference>
<dbReference type="AlphaFoldDB" id="A0A2T5J9N8"/>
<reference evidence="1 2" key="1">
    <citation type="submission" date="2018-04" db="EMBL/GenBank/DDBJ databases">
        <title>Genomic Encyclopedia of Archaeal and Bacterial Type Strains, Phase II (KMG-II): from individual species to whole genera.</title>
        <authorList>
            <person name="Goeker M."/>
        </authorList>
    </citation>
    <scope>NUCLEOTIDE SEQUENCE [LARGE SCALE GENOMIC DNA]</scope>
    <source>
        <strain evidence="1 2">DSM 26809</strain>
    </source>
</reference>
<keyword evidence="1" id="KW-0560">Oxidoreductase</keyword>
<gene>
    <name evidence="1" type="ORF">C8P68_104280</name>
</gene>
<dbReference type="RefSeq" id="WP_107828738.1">
    <property type="nucleotide sequence ID" value="NZ_CP160205.1"/>
</dbReference>
<proteinExistence type="predicted"/>
<dbReference type="SUPFAM" id="SSF51197">
    <property type="entry name" value="Clavaminate synthase-like"/>
    <property type="match status" value="1"/>
</dbReference>
<dbReference type="OrthoDB" id="1157001at2"/>
<keyword evidence="1" id="KW-0223">Dioxygenase</keyword>